<dbReference type="AlphaFoldDB" id="A0A9X3TY00"/>
<comment type="catalytic activity">
    <reaction evidence="5">
        <text>a quinone + NADH + 5 H(+)(in) = a quinol + NAD(+) + 4 H(+)(out)</text>
        <dbReference type="Rhea" id="RHEA:57888"/>
        <dbReference type="ChEBI" id="CHEBI:15378"/>
        <dbReference type="ChEBI" id="CHEBI:24646"/>
        <dbReference type="ChEBI" id="CHEBI:57540"/>
        <dbReference type="ChEBI" id="CHEBI:57945"/>
        <dbReference type="ChEBI" id="CHEBI:132124"/>
    </reaction>
</comment>
<comment type="similarity">
    <text evidence="5">Belongs to the complex I subunit 2 family.</text>
</comment>
<reference evidence="8" key="2">
    <citation type="journal article" date="2023" name="Syst. Appl. Microbiol.">
        <title>Govania unica gen. nov., sp. nov., a rare biosphere bacterium that represents a novel family in the class Alphaproteobacteria.</title>
        <authorList>
            <person name="Vandamme P."/>
            <person name="Peeters C."/>
            <person name="Hettiarachchi A."/>
            <person name="Cnockaert M."/>
            <person name="Carlier A."/>
        </authorList>
    </citation>
    <scope>NUCLEOTIDE SEQUENCE</scope>
    <source>
        <strain evidence="8">LMG 31809</strain>
    </source>
</reference>
<keyword evidence="4 5" id="KW-0472">Membrane</keyword>
<evidence type="ECO:0000256" key="5">
    <source>
        <dbReference type="HAMAP-Rule" id="MF_00445"/>
    </source>
</evidence>
<evidence type="ECO:0000313" key="9">
    <source>
        <dbReference type="Proteomes" id="UP001141619"/>
    </source>
</evidence>
<proteinExistence type="inferred from homology"/>
<evidence type="ECO:0000256" key="3">
    <source>
        <dbReference type="ARBA" id="ARBA00022989"/>
    </source>
</evidence>
<feature type="transmembrane region" description="Helical" evidence="5">
    <location>
        <begin position="107"/>
        <end position="124"/>
    </location>
</feature>
<evidence type="ECO:0000256" key="6">
    <source>
        <dbReference type="RuleBase" id="RU000320"/>
    </source>
</evidence>
<dbReference type="InterPro" id="IPR010096">
    <property type="entry name" value="NADH-Q_OxRdtase_suN/2"/>
</dbReference>
<dbReference type="PANTHER" id="PTHR22773">
    <property type="entry name" value="NADH DEHYDROGENASE"/>
    <property type="match status" value="1"/>
</dbReference>
<comment type="subunit">
    <text evidence="5">NDH-1 is composed of 14 different subunits. Subunits NuoA, H, J, K, L, M, N constitute the membrane sector of the complex.</text>
</comment>
<keyword evidence="5" id="KW-1278">Translocase</keyword>
<keyword evidence="2 5" id="KW-0812">Transmembrane</keyword>
<comment type="function">
    <text evidence="5">NDH-1 shuttles electrons from NADH, via FMN and iron-sulfur (Fe-S) centers, to quinones in the respiratory chain. The immediate electron acceptor for the enzyme in this species is believed to be ubiquinone. Couples the redox reaction to proton translocation (for every two electrons transferred, four hydrogen ions are translocated across the cytoplasmic membrane), and thus conserves the redox energy in a proton gradient.</text>
</comment>
<name>A0A9X3TY00_9PROT</name>
<dbReference type="NCBIfam" id="TIGR01770">
    <property type="entry name" value="NDH_I_N"/>
    <property type="match status" value="1"/>
</dbReference>
<dbReference type="EMBL" id="JANWOI010000002">
    <property type="protein sequence ID" value="MDA5193752.1"/>
    <property type="molecule type" value="Genomic_DNA"/>
</dbReference>
<protein>
    <recommendedName>
        <fullName evidence="5">NADH-quinone oxidoreductase subunit N</fullName>
        <ecNumber evidence="5">7.1.1.-</ecNumber>
    </recommendedName>
    <alternativeName>
        <fullName evidence="5">NADH dehydrogenase I subunit N</fullName>
    </alternativeName>
    <alternativeName>
        <fullName evidence="5">NDH-1 subunit N</fullName>
    </alternativeName>
</protein>
<feature type="transmembrane region" description="Helical" evidence="5">
    <location>
        <begin position="243"/>
        <end position="264"/>
    </location>
</feature>
<feature type="transmembrane region" description="Helical" evidence="5">
    <location>
        <begin position="204"/>
        <end position="223"/>
    </location>
</feature>
<evidence type="ECO:0000256" key="4">
    <source>
        <dbReference type="ARBA" id="ARBA00023136"/>
    </source>
</evidence>
<keyword evidence="5" id="KW-0830">Ubiquinone</keyword>
<organism evidence="8 9">
    <name type="scientific">Govanella unica</name>
    <dbReference type="NCBI Taxonomy" id="2975056"/>
    <lineage>
        <taxon>Bacteria</taxon>
        <taxon>Pseudomonadati</taxon>
        <taxon>Pseudomonadota</taxon>
        <taxon>Alphaproteobacteria</taxon>
        <taxon>Emcibacterales</taxon>
        <taxon>Govanellaceae</taxon>
        <taxon>Govanella</taxon>
    </lineage>
</organism>
<feature type="transmembrane region" description="Helical" evidence="5">
    <location>
        <begin position="40"/>
        <end position="59"/>
    </location>
</feature>
<comment type="subcellular location">
    <subcellularLocation>
        <location evidence="5">Cell membrane</location>
        <topology evidence="5">Multi-pass membrane protein</topology>
    </subcellularLocation>
    <subcellularLocation>
        <location evidence="1">Endomembrane system</location>
        <topology evidence="1">Multi-pass membrane protein</topology>
    </subcellularLocation>
    <subcellularLocation>
        <location evidence="6">Membrane</location>
        <topology evidence="6">Multi-pass membrane protein</topology>
    </subcellularLocation>
</comment>
<keyword evidence="3 5" id="KW-1133">Transmembrane helix</keyword>
<feature type="transmembrane region" description="Helical" evidence="5">
    <location>
        <begin position="276"/>
        <end position="295"/>
    </location>
</feature>
<feature type="transmembrane region" description="Helical" evidence="5">
    <location>
        <begin position="329"/>
        <end position="350"/>
    </location>
</feature>
<feature type="transmembrane region" description="Helical" evidence="5">
    <location>
        <begin position="12"/>
        <end position="31"/>
    </location>
</feature>
<keyword evidence="5" id="KW-0520">NAD</keyword>
<dbReference type="GO" id="GO:0042773">
    <property type="term" value="P:ATP synthesis coupled electron transport"/>
    <property type="evidence" value="ECO:0007669"/>
    <property type="project" value="InterPro"/>
</dbReference>
<dbReference type="GO" id="GO:0048038">
    <property type="term" value="F:quinone binding"/>
    <property type="evidence" value="ECO:0007669"/>
    <property type="project" value="UniProtKB-KW"/>
</dbReference>
<accession>A0A9X3TY00</accession>
<gene>
    <name evidence="5 8" type="primary">nuoN</name>
    <name evidence="8" type="ORF">NYP16_07280</name>
</gene>
<dbReference type="GO" id="GO:0050136">
    <property type="term" value="F:NADH dehydrogenase (quinone) (non-electrogenic) activity"/>
    <property type="evidence" value="ECO:0007669"/>
    <property type="project" value="UniProtKB-UniRule"/>
</dbReference>
<dbReference type="Proteomes" id="UP001141619">
    <property type="component" value="Unassembled WGS sequence"/>
</dbReference>
<evidence type="ECO:0000256" key="1">
    <source>
        <dbReference type="ARBA" id="ARBA00004127"/>
    </source>
</evidence>
<dbReference type="Pfam" id="PF00361">
    <property type="entry name" value="Proton_antipo_M"/>
    <property type="match status" value="1"/>
</dbReference>
<dbReference type="GO" id="GO:0005886">
    <property type="term" value="C:plasma membrane"/>
    <property type="evidence" value="ECO:0007669"/>
    <property type="project" value="UniProtKB-SubCell"/>
</dbReference>
<keyword evidence="5" id="KW-1003">Cell membrane</keyword>
<dbReference type="RefSeq" id="WP_274943447.1">
    <property type="nucleotide sequence ID" value="NZ_JANWOI010000002.1"/>
</dbReference>
<sequence length="485" mass="51448">MTLAAIPLLGPAYPEILLAVGSLVLLVFGVFSREEVANRVVTWGAAALLVGAFLLTLNQPMAHTLTFGDMFIVDGFTRFAKLLVFLASALAVVMSTGYLQAERMMRFEYPILIVLAALGMGMMVSANDLLSLYVGLELQSLALYVLAAIRRDSAVSTEAGLKYFVLGALSSGMLLYGSSLVYGFSGTTNFEMLAQVFAVEGYKAPIGMIFGIVFLAAGLAFKVSAVPFHMWTPDVYEGSPTPVTAFFAVAPKIAALALFARVVLDPFADLSHEWRQIIVFLSLASMVLGSVAAIVQTNIKRLMAYSSIGHVGYALVGLAAGTHEGVQGLLVYLAIYLAMNIGAFACILAMRREDGTATENISDLAGLAQSRPMLAAAFAVFMFSLAGIPPLAGFFGKFYIFISAVHAGLIWLAVLGVLASVIGAYYYLRIVKVMYFDAPTVRFEASSGKTLNVVLAATAFVTVCFVFAPSTIVVPAATAAAALVP</sequence>
<feature type="transmembrane region" description="Helical" evidence="5">
    <location>
        <begin position="371"/>
        <end position="392"/>
    </location>
</feature>
<feature type="domain" description="NADH:quinone oxidoreductase/Mrp antiporter transmembrane" evidence="7">
    <location>
        <begin position="126"/>
        <end position="423"/>
    </location>
</feature>
<keyword evidence="5" id="KW-0874">Quinone</keyword>
<dbReference type="PRINTS" id="PR01434">
    <property type="entry name" value="NADHDHGNASE5"/>
</dbReference>
<evidence type="ECO:0000259" key="7">
    <source>
        <dbReference type="Pfam" id="PF00361"/>
    </source>
</evidence>
<dbReference type="GO" id="GO:0008137">
    <property type="term" value="F:NADH dehydrogenase (ubiquinone) activity"/>
    <property type="evidence" value="ECO:0007669"/>
    <property type="project" value="InterPro"/>
</dbReference>
<reference evidence="8" key="1">
    <citation type="submission" date="2022-08" db="EMBL/GenBank/DDBJ databases">
        <authorList>
            <person name="Vandamme P."/>
            <person name="Hettiarachchi A."/>
            <person name="Peeters C."/>
            <person name="Cnockaert M."/>
            <person name="Carlier A."/>
        </authorList>
    </citation>
    <scope>NUCLEOTIDE SEQUENCE</scope>
    <source>
        <strain evidence="8">LMG 31809</strain>
    </source>
</reference>
<feature type="transmembrane region" description="Helical" evidence="5">
    <location>
        <begin position="161"/>
        <end position="184"/>
    </location>
</feature>
<dbReference type="NCBIfam" id="NF004440">
    <property type="entry name" value="PRK05777.1-3"/>
    <property type="match status" value="1"/>
</dbReference>
<dbReference type="HAMAP" id="MF_00445">
    <property type="entry name" value="NDH1_NuoN_1"/>
    <property type="match status" value="1"/>
</dbReference>
<evidence type="ECO:0000313" key="8">
    <source>
        <dbReference type="EMBL" id="MDA5193752.1"/>
    </source>
</evidence>
<dbReference type="EC" id="7.1.1.-" evidence="5"/>
<dbReference type="InterPro" id="IPR001750">
    <property type="entry name" value="ND/Mrp_TM"/>
</dbReference>
<keyword evidence="8" id="KW-0560">Oxidoreductase</keyword>
<keyword evidence="9" id="KW-1185">Reference proteome</keyword>
<evidence type="ECO:0000256" key="2">
    <source>
        <dbReference type="ARBA" id="ARBA00022692"/>
    </source>
</evidence>
<comment type="caution">
    <text evidence="8">The sequence shown here is derived from an EMBL/GenBank/DDBJ whole genome shotgun (WGS) entry which is preliminary data.</text>
</comment>
<feature type="transmembrane region" description="Helical" evidence="5">
    <location>
        <begin position="398"/>
        <end position="428"/>
    </location>
</feature>
<dbReference type="GO" id="GO:0012505">
    <property type="term" value="C:endomembrane system"/>
    <property type="evidence" value="ECO:0007669"/>
    <property type="project" value="UniProtKB-SubCell"/>
</dbReference>
<feature type="transmembrane region" description="Helical" evidence="5">
    <location>
        <begin position="79"/>
        <end position="100"/>
    </location>
</feature>
<keyword evidence="5" id="KW-0813">Transport</keyword>
<feature type="transmembrane region" description="Helical" evidence="5">
    <location>
        <begin position="449"/>
        <end position="468"/>
    </location>
</feature>